<evidence type="ECO:0000313" key="3">
    <source>
        <dbReference type="WBParaSite" id="Gr19_v10_g1350.t1"/>
    </source>
</evidence>
<accession>A0A914H2D5</accession>
<keyword evidence="1" id="KW-1133">Transmembrane helix</keyword>
<keyword evidence="1" id="KW-0812">Transmembrane</keyword>
<reference evidence="3" key="1">
    <citation type="submission" date="2022-11" db="UniProtKB">
        <authorList>
            <consortium name="WormBaseParasite"/>
        </authorList>
    </citation>
    <scope>IDENTIFICATION</scope>
</reference>
<name>A0A914H2D5_GLORO</name>
<dbReference type="AlphaFoldDB" id="A0A914H2D5"/>
<dbReference type="Proteomes" id="UP000887572">
    <property type="component" value="Unplaced"/>
</dbReference>
<sequence>MAYQINNIVLICIIYISAIFGITINSELNCWMGFSMGGPPFGDDDEFGPLFDMNCSGENVNCMSTNCVLDEKTGIKCSTAQCQNVWDALKICAMPKMTQKSLFLTNWWSARRLEFCSFLARCFAVF</sequence>
<evidence type="ECO:0000256" key="1">
    <source>
        <dbReference type="SAM" id="Phobius"/>
    </source>
</evidence>
<proteinExistence type="predicted"/>
<feature type="transmembrane region" description="Helical" evidence="1">
    <location>
        <begin position="7"/>
        <end position="24"/>
    </location>
</feature>
<keyword evidence="1" id="KW-0472">Membrane</keyword>
<organism evidence="2 3">
    <name type="scientific">Globodera rostochiensis</name>
    <name type="common">Golden nematode worm</name>
    <name type="synonym">Heterodera rostochiensis</name>
    <dbReference type="NCBI Taxonomy" id="31243"/>
    <lineage>
        <taxon>Eukaryota</taxon>
        <taxon>Metazoa</taxon>
        <taxon>Ecdysozoa</taxon>
        <taxon>Nematoda</taxon>
        <taxon>Chromadorea</taxon>
        <taxon>Rhabditida</taxon>
        <taxon>Tylenchina</taxon>
        <taxon>Tylenchomorpha</taxon>
        <taxon>Tylenchoidea</taxon>
        <taxon>Heteroderidae</taxon>
        <taxon>Heteroderinae</taxon>
        <taxon>Globodera</taxon>
    </lineage>
</organism>
<evidence type="ECO:0000313" key="2">
    <source>
        <dbReference type="Proteomes" id="UP000887572"/>
    </source>
</evidence>
<dbReference type="WBParaSite" id="Gr19_v10_g1350.t1">
    <property type="protein sequence ID" value="Gr19_v10_g1350.t1"/>
    <property type="gene ID" value="Gr19_v10_g1350"/>
</dbReference>
<keyword evidence="2" id="KW-1185">Reference proteome</keyword>
<protein>
    <submittedName>
        <fullName evidence="3">Secreted protein</fullName>
    </submittedName>
</protein>